<comment type="catalytic activity">
    <reaction evidence="9">
        <text>L-threonyl-[protein] + ATP = O-phospho-L-threonyl-[protein] + ADP + H(+)</text>
        <dbReference type="Rhea" id="RHEA:46608"/>
        <dbReference type="Rhea" id="RHEA-COMP:11060"/>
        <dbReference type="Rhea" id="RHEA-COMP:11605"/>
        <dbReference type="ChEBI" id="CHEBI:15378"/>
        <dbReference type="ChEBI" id="CHEBI:30013"/>
        <dbReference type="ChEBI" id="CHEBI:30616"/>
        <dbReference type="ChEBI" id="CHEBI:61977"/>
        <dbReference type="ChEBI" id="CHEBI:456216"/>
        <dbReference type="EC" id="2.7.12.1"/>
    </reaction>
</comment>
<feature type="compositionally biased region" description="Polar residues" evidence="12">
    <location>
        <begin position="1493"/>
        <end position="1503"/>
    </location>
</feature>
<organism evidence="14 15">
    <name type="scientific">Pseudozyma flocculosa PF-1</name>
    <dbReference type="NCBI Taxonomy" id="1277687"/>
    <lineage>
        <taxon>Eukaryota</taxon>
        <taxon>Fungi</taxon>
        <taxon>Dikarya</taxon>
        <taxon>Basidiomycota</taxon>
        <taxon>Ustilaginomycotina</taxon>
        <taxon>Ustilaginomycetes</taxon>
        <taxon>Ustilaginales</taxon>
        <taxon>Ustilaginaceae</taxon>
        <taxon>Pseudozyma</taxon>
    </lineage>
</organism>
<dbReference type="EMBL" id="KE361645">
    <property type="protein sequence ID" value="EPQ26395.1"/>
    <property type="molecule type" value="Genomic_DNA"/>
</dbReference>
<feature type="compositionally biased region" description="Low complexity" evidence="12">
    <location>
        <begin position="1696"/>
        <end position="1713"/>
    </location>
</feature>
<dbReference type="GO" id="GO:0005737">
    <property type="term" value="C:cytoplasm"/>
    <property type="evidence" value="ECO:0007669"/>
    <property type="project" value="TreeGrafter"/>
</dbReference>
<proteinExistence type="inferred from homology"/>
<dbReference type="InterPro" id="IPR011009">
    <property type="entry name" value="Kinase-like_dom_sf"/>
</dbReference>
<dbReference type="InterPro" id="IPR050494">
    <property type="entry name" value="Ser_Thr_dual-spec_kinase"/>
</dbReference>
<dbReference type="KEGG" id="pfp:PFL1_06043"/>
<feature type="region of interest" description="Disordered" evidence="12">
    <location>
        <begin position="1"/>
        <end position="306"/>
    </location>
</feature>
<feature type="compositionally biased region" description="Polar residues" evidence="12">
    <location>
        <begin position="1955"/>
        <end position="1974"/>
    </location>
</feature>
<dbReference type="CDD" id="cd14210">
    <property type="entry name" value="PKc_DYRK"/>
    <property type="match status" value="1"/>
</dbReference>
<feature type="compositionally biased region" description="Basic and acidic residues" evidence="12">
    <location>
        <begin position="1604"/>
        <end position="1618"/>
    </location>
</feature>
<feature type="compositionally biased region" description="Polar residues" evidence="12">
    <location>
        <begin position="1461"/>
        <end position="1482"/>
    </location>
</feature>
<feature type="compositionally biased region" description="Low complexity" evidence="12">
    <location>
        <begin position="410"/>
        <end position="429"/>
    </location>
</feature>
<feature type="region of interest" description="Disordered" evidence="12">
    <location>
        <begin position="801"/>
        <end position="973"/>
    </location>
</feature>
<dbReference type="GO" id="GO:0005856">
    <property type="term" value="C:cytoskeleton"/>
    <property type="evidence" value="ECO:0007669"/>
    <property type="project" value="TreeGrafter"/>
</dbReference>
<dbReference type="InterPro" id="IPR017441">
    <property type="entry name" value="Protein_kinase_ATP_BS"/>
</dbReference>
<feature type="region of interest" description="Disordered" evidence="12">
    <location>
        <begin position="1942"/>
        <end position="1998"/>
    </location>
</feature>
<evidence type="ECO:0000256" key="2">
    <source>
        <dbReference type="ARBA" id="ARBA00013203"/>
    </source>
</evidence>
<feature type="compositionally biased region" description="Low complexity" evidence="12">
    <location>
        <begin position="1401"/>
        <end position="1410"/>
    </location>
</feature>
<feature type="region of interest" description="Disordered" evidence="12">
    <location>
        <begin position="1000"/>
        <end position="1410"/>
    </location>
</feature>
<dbReference type="RefSeq" id="XP_007881772.1">
    <property type="nucleotide sequence ID" value="XM_007883581.1"/>
</dbReference>
<dbReference type="Gene3D" id="1.10.510.10">
    <property type="entry name" value="Transferase(Phosphotransferase) domain 1"/>
    <property type="match status" value="1"/>
</dbReference>
<feature type="compositionally biased region" description="Polar residues" evidence="12">
    <location>
        <begin position="1881"/>
        <end position="1893"/>
    </location>
</feature>
<evidence type="ECO:0000256" key="5">
    <source>
        <dbReference type="ARBA" id="ARBA00022741"/>
    </source>
</evidence>
<dbReference type="GO" id="GO:0004674">
    <property type="term" value="F:protein serine/threonine kinase activity"/>
    <property type="evidence" value="ECO:0007669"/>
    <property type="project" value="UniProtKB-KW"/>
</dbReference>
<dbReference type="PROSITE" id="PS00107">
    <property type="entry name" value="PROTEIN_KINASE_ATP"/>
    <property type="match status" value="1"/>
</dbReference>
<feature type="region of interest" description="Disordered" evidence="12">
    <location>
        <begin position="1778"/>
        <end position="1821"/>
    </location>
</feature>
<feature type="compositionally biased region" description="Low complexity" evidence="12">
    <location>
        <begin position="1353"/>
        <end position="1373"/>
    </location>
</feature>
<keyword evidence="3" id="KW-0723">Serine/threonine-protein kinase</keyword>
<evidence type="ECO:0000313" key="15">
    <source>
        <dbReference type="Proteomes" id="UP000053664"/>
    </source>
</evidence>
<feature type="binding site" evidence="11">
    <location>
        <position position="2142"/>
    </location>
    <ligand>
        <name>ATP</name>
        <dbReference type="ChEBI" id="CHEBI:30616"/>
    </ligand>
</feature>
<dbReference type="Gene3D" id="3.30.10.30">
    <property type="entry name" value="DYRK"/>
    <property type="match status" value="1"/>
</dbReference>
<evidence type="ECO:0000256" key="3">
    <source>
        <dbReference type="ARBA" id="ARBA00022527"/>
    </source>
</evidence>
<feature type="compositionally biased region" description="Low complexity" evidence="12">
    <location>
        <begin position="1084"/>
        <end position="1093"/>
    </location>
</feature>
<feature type="compositionally biased region" description="Basic and acidic residues" evidence="12">
    <location>
        <begin position="1072"/>
        <end position="1083"/>
    </location>
</feature>
<dbReference type="PROSITE" id="PS50011">
    <property type="entry name" value="PROTEIN_KINASE_DOM"/>
    <property type="match status" value="1"/>
</dbReference>
<feature type="compositionally biased region" description="Polar residues" evidence="12">
    <location>
        <begin position="525"/>
        <end position="536"/>
    </location>
</feature>
<feature type="compositionally biased region" description="Polar residues" evidence="12">
    <location>
        <begin position="1685"/>
        <end position="1695"/>
    </location>
</feature>
<keyword evidence="7 11" id="KW-0067">ATP-binding</keyword>
<dbReference type="Gene3D" id="3.30.200.20">
    <property type="entry name" value="Phosphorylase Kinase, domain 1"/>
    <property type="match status" value="1"/>
</dbReference>
<dbReference type="SUPFAM" id="SSF56112">
    <property type="entry name" value="Protein kinase-like (PK-like)"/>
    <property type="match status" value="1"/>
</dbReference>
<feature type="compositionally biased region" description="Low complexity" evidence="12">
    <location>
        <begin position="458"/>
        <end position="471"/>
    </location>
</feature>
<feature type="compositionally biased region" description="Low complexity" evidence="12">
    <location>
        <begin position="1249"/>
        <end position="1264"/>
    </location>
</feature>
<feature type="domain" description="Protein kinase" evidence="13">
    <location>
        <begin position="2113"/>
        <end position="2409"/>
    </location>
</feature>
<dbReference type="InterPro" id="IPR008271">
    <property type="entry name" value="Ser/Thr_kinase_AS"/>
</dbReference>
<evidence type="ECO:0000256" key="9">
    <source>
        <dbReference type="ARBA" id="ARBA00049308"/>
    </source>
</evidence>
<feature type="compositionally biased region" description="Polar residues" evidence="12">
    <location>
        <begin position="1167"/>
        <end position="1181"/>
    </location>
</feature>
<evidence type="ECO:0000256" key="7">
    <source>
        <dbReference type="ARBA" id="ARBA00022840"/>
    </source>
</evidence>
<gene>
    <name evidence="14" type="ORF">PFL1_06043</name>
</gene>
<dbReference type="FunFam" id="1.10.510.10:FF:000112">
    <property type="entry name" value="Putative dual specificity tyrosine-phosphorylation-regulated kinase 2"/>
    <property type="match status" value="1"/>
</dbReference>
<keyword evidence="4" id="KW-0808">Transferase</keyword>
<feature type="compositionally biased region" description="Low complexity" evidence="12">
    <location>
        <begin position="1587"/>
        <end position="1602"/>
    </location>
</feature>
<feature type="region of interest" description="Disordered" evidence="12">
    <location>
        <begin position="1424"/>
        <end position="1646"/>
    </location>
</feature>
<feature type="compositionally biased region" description="Low complexity" evidence="12">
    <location>
        <begin position="1275"/>
        <end position="1300"/>
    </location>
</feature>
<feature type="region of interest" description="Disordered" evidence="12">
    <location>
        <begin position="338"/>
        <end position="502"/>
    </location>
</feature>
<feature type="compositionally biased region" description="Polar residues" evidence="12">
    <location>
        <begin position="280"/>
        <end position="296"/>
    </location>
</feature>
<dbReference type="PANTHER" id="PTHR24058:SF22">
    <property type="entry name" value="DUAL SPECIFICITY TYROSINE-PHOSPHORYLATION-REGULATED KINASE 4"/>
    <property type="match status" value="1"/>
</dbReference>
<dbReference type="GO" id="GO:0004712">
    <property type="term" value="F:protein serine/threonine/tyrosine kinase activity"/>
    <property type="evidence" value="ECO:0007669"/>
    <property type="project" value="UniProtKB-EC"/>
</dbReference>
<dbReference type="OrthoDB" id="9332038at2759"/>
<keyword evidence="6" id="KW-0418">Kinase</keyword>
<feature type="compositionally biased region" description="Basic and acidic residues" evidence="12">
    <location>
        <begin position="1"/>
        <end position="14"/>
    </location>
</feature>
<feature type="compositionally biased region" description="Polar residues" evidence="12">
    <location>
        <begin position="1436"/>
        <end position="1454"/>
    </location>
</feature>
<feature type="compositionally biased region" description="Polar residues" evidence="12">
    <location>
        <begin position="198"/>
        <end position="208"/>
    </location>
</feature>
<feature type="compositionally biased region" description="Gly residues" evidence="12">
    <location>
        <begin position="2492"/>
        <end position="2505"/>
    </location>
</feature>
<accession>A0A061H3E3</accession>
<dbReference type="PROSITE" id="PS00108">
    <property type="entry name" value="PROTEIN_KINASE_ST"/>
    <property type="match status" value="1"/>
</dbReference>
<feature type="region of interest" description="Disordered" evidence="12">
    <location>
        <begin position="735"/>
        <end position="765"/>
    </location>
</feature>
<feature type="compositionally biased region" description="Low complexity" evidence="12">
    <location>
        <begin position="29"/>
        <end position="40"/>
    </location>
</feature>
<feature type="compositionally biased region" description="Low complexity" evidence="12">
    <location>
        <begin position="1536"/>
        <end position="1548"/>
    </location>
</feature>
<reference evidence="14 15" key="1">
    <citation type="journal article" date="2013" name="Plant Cell">
        <title>The transition from a phytopathogenic smut ancestor to an anamorphic biocontrol agent deciphered by comparative whole-genome analysis.</title>
        <authorList>
            <person name="Lefebvre F."/>
            <person name="Joly D.L."/>
            <person name="Labbe C."/>
            <person name="Teichmann B."/>
            <person name="Linning R."/>
            <person name="Belzile F."/>
            <person name="Bakkeren G."/>
            <person name="Belanger R.R."/>
        </authorList>
    </citation>
    <scope>NUCLEOTIDE SEQUENCE [LARGE SCALE GENOMIC DNA]</scope>
    <source>
        <strain evidence="14 15">PF-1</strain>
    </source>
</reference>
<dbReference type="SMART" id="SM00220">
    <property type="entry name" value="S_TKc"/>
    <property type="match status" value="1"/>
</dbReference>
<feature type="compositionally biased region" description="Basic and acidic residues" evidence="12">
    <location>
        <begin position="1011"/>
        <end position="1021"/>
    </location>
</feature>
<feature type="region of interest" description="Disordered" evidence="12">
    <location>
        <begin position="2463"/>
        <end position="2550"/>
    </location>
</feature>
<evidence type="ECO:0000256" key="1">
    <source>
        <dbReference type="ARBA" id="ARBA00008867"/>
    </source>
</evidence>
<feature type="compositionally biased region" description="Low complexity" evidence="12">
    <location>
        <begin position="907"/>
        <end position="932"/>
    </location>
</feature>
<dbReference type="EC" id="2.7.12.1" evidence="2"/>
<comment type="catalytic activity">
    <reaction evidence="10">
        <text>L-tyrosyl-[protein] + ATP = O-phospho-L-tyrosyl-[protein] + ADP + H(+)</text>
        <dbReference type="Rhea" id="RHEA:10596"/>
        <dbReference type="Rhea" id="RHEA-COMP:10136"/>
        <dbReference type="Rhea" id="RHEA-COMP:20101"/>
        <dbReference type="ChEBI" id="CHEBI:15378"/>
        <dbReference type="ChEBI" id="CHEBI:30616"/>
        <dbReference type="ChEBI" id="CHEBI:46858"/>
        <dbReference type="ChEBI" id="CHEBI:61978"/>
        <dbReference type="ChEBI" id="CHEBI:456216"/>
        <dbReference type="EC" id="2.7.12.1"/>
    </reaction>
</comment>
<feature type="compositionally biased region" description="Low complexity" evidence="12">
    <location>
        <begin position="167"/>
        <end position="176"/>
    </location>
</feature>
<feature type="compositionally biased region" description="Low complexity" evidence="12">
    <location>
        <begin position="951"/>
        <end position="969"/>
    </location>
</feature>
<evidence type="ECO:0000259" key="13">
    <source>
        <dbReference type="PROSITE" id="PS50011"/>
    </source>
</evidence>
<feature type="compositionally biased region" description="Low complexity" evidence="12">
    <location>
        <begin position="2463"/>
        <end position="2491"/>
    </location>
</feature>
<feature type="compositionally biased region" description="Low complexity" evidence="12">
    <location>
        <begin position="245"/>
        <end position="275"/>
    </location>
</feature>
<dbReference type="Proteomes" id="UP000053664">
    <property type="component" value="Unassembled WGS sequence"/>
</dbReference>
<feature type="compositionally biased region" description="Polar residues" evidence="12">
    <location>
        <begin position="1104"/>
        <end position="1120"/>
    </location>
</feature>
<comment type="similarity">
    <text evidence="1">Belongs to the protein kinase superfamily. CMGC Ser/Thr protein kinase family. MNB/DYRK subfamily.</text>
</comment>
<feature type="compositionally biased region" description="Pro residues" evidence="12">
    <location>
        <begin position="446"/>
        <end position="457"/>
    </location>
</feature>
<feature type="compositionally biased region" description="Basic and acidic residues" evidence="12">
    <location>
        <begin position="801"/>
        <end position="811"/>
    </location>
</feature>
<evidence type="ECO:0000256" key="10">
    <source>
        <dbReference type="ARBA" id="ARBA00051680"/>
    </source>
</evidence>
<feature type="compositionally biased region" description="Polar residues" evidence="12">
    <location>
        <begin position="220"/>
        <end position="244"/>
    </location>
</feature>
<feature type="compositionally biased region" description="Polar residues" evidence="12">
    <location>
        <begin position="2515"/>
        <end position="2531"/>
    </location>
</feature>
<name>A0A061H3E3_9BASI</name>
<feature type="compositionally biased region" description="Polar residues" evidence="12">
    <location>
        <begin position="472"/>
        <end position="485"/>
    </location>
</feature>
<feature type="region of interest" description="Disordered" evidence="12">
    <location>
        <begin position="1870"/>
        <end position="1910"/>
    </location>
</feature>
<feature type="compositionally biased region" description="Low complexity" evidence="12">
    <location>
        <begin position="1942"/>
        <end position="1951"/>
    </location>
</feature>
<evidence type="ECO:0000256" key="4">
    <source>
        <dbReference type="ARBA" id="ARBA00022679"/>
    </source>
</evidence>
<feature type="compositionally biased region" description="Polar residues" evidence="12">
    <location>
        <begin position="1559"/>
        <end position="1574"/>
    </location>
</feature>
<dbReference type="InterPro" id="IPR000719">
    <property type="entry name" value="Prot_kinase_dom"/>
</dbReference>
<evidence type="ECO:0000256" key="6">
    <source>
        <dbReference type="ARBA" id="ARBA00022777"/>
    </source>
</evidence>
<evidence type="ECO:0000256" key="12">
    <source>
        <dbReference type="SAM" id="MobiDB-lite"/>
    </source>
</evidence>
<evidence type="ECO:0000256" key="8">
    <source>
        <dbReference type="ARBA" id="ARBA00049003"/>
    </source>
</evidence>
<comment type="catalytic activity">
    <reaction evidence="8">
        <text>L-seryl-[protein] + ATP = O-phospho-L-seryl-[protein] + ADP + H(+)</text>
        <dbReference type="Rhea" id="RHEA:17989"/>
        <dbReference type="Rhea" id="RHEA-COMP:9863"/>
        <dbReference type="Rhea" id="RHEA-COMP:11604"/>
        <dbReference type="ChEBI" id="CHEBI:15378"/>
        <dbReference type="ChEBI" id="CHEBI:29999"/>
        <dbReference type="ChEBI" id="CHEBI:30616"/>
        <dbReference type="ChEBI" id="CHEBI:83421"/>
        <dbReference type="ChEBI" id="CHEBI:456216"/>
        <dbReference type="EC" id="2.7.12.1"/>
    </reaction>
</comment>
<dbReference type="InterPro" id="IPR042521">
    <property type="entry name" value="DYRK"/>
</dbReference>
<feature type="region of interest" description="Disordered" evidence="12">
    <location>
        <begin position="1682"/>
        <end position="1738"/>
    </location>
</feature>
<feature type="region of interest" description="Disordered" evidence="12">
    <location>
        <begin position="689"/>
        <end position="710"/>
    </location>
</feature>
<feature type="compositionally biased region" description="Low complexity" evidence="12">
    <location>
        <begin position="1793"/>
        <end position="1816"/>
    </location>
</feature>
<feature type="compositionally biased region" description="Low complexity" evidence="12">
    <location>
        <begin position="78"/>
        <end position="127"/>
    </location>
</feature>
<feature type="region of interest" description="Disordered" evidence="12">
    <location>
        <begin position="525"/>
        <end position="641"/>
    </location>
</feature>
<feature type="compositionally biased region" description="Low complexity" evidence="12">
    <location>
        <begin position="56"/>
        <end position="71"/>
    </location>
</feature>
<dbReference type="GeneID" id="19320123"/>
<protein>
    <recommendedName>
        <fullName evidence="2">dual-specificity kinase</fullName>
        <ecNumber evidence="2">2.7.12.1</ecNumber>
    </recommendedName>
</protein>
<evidence type="ECO:0000313" key="14">
    <source>
        <dbReference type="EMBL" id="EPQ26395.1"/>
    </source>
</evidence>
<sequence>MASRTAYEEPERRSSARRRVSSTLDGLRSTSASYASQTASGPPESSGQPRRTRLTSISGLPGPAAPSSSAGTRLRTLSTSAKPGAAAAAAAARRAEAEASSNSVSTTSSTYSSRNASAASSSNLGSRRTSWTPQKTAQNQATALTEPSNVAGNLARPSTASRIPSISRGTGTGSSRLGDALLGQRKASDSSASRSAALPTSGSTSSVSLPRRRDSLVGPRQSSFVSTQQQQHLPAPSSTLRPSVSNSSLTESASITSSMGPPSLSASTSSFATASRPRDTLTSSSSFTAERTTSNGRIRASPSLPQFDGGFSAPLFEGLATTYESSDSLTHAAEENATPMAHSQPFPASSQPPEAGTKATVGTAPRRAKPNLHLGLRESPQMSSRFSNFSSAVGTPDTTDDASRIVMMRKNSTYSNSSTSGLSDSLAKSGSEQSMAGLGIGLPSTMQPPPPPMPPPHSGSRSGDLSTSLSSVDRNPSSYNSSMPQTPDRFGEHATPNATPMMYDRAGQIGIGELATPRWNFPSSKLPNWSSHTSSLAEAGGANTASANGVDPMPRSVSGALSDDGAVPLRSLVGTAGKPRGPSGNSLVENASHFPSALQRRAEASRHSRSISYSSISSAQRSIQPPSEDPRGGLPISPSVPAVPRSLEGSVSLQALARGFGASTSEFLSDLDGVGPGSPQYSIDAMTESEHSVANTDDASSTEAPKQLDHLVPKGADAILLEASRRSPRIGDLSWSLGETGPFGTDAGGPAPDTADQQQAKAPAAEGMAFDSGVLNALESDEQWRGSFDLNAAITELLNDHDKRRQDRKGAGQEGSSSPSAEVDGAASPSKLDTLSEEGRPSDEAPLGRPDGEVRGLPQIPATLSHHGQHEQHTPSAARRAISDSPKVRDSALPSRRSRLVSTAGNSTAGLPASASATSLGSASGAPASSTSYPLGANAKVGPRLSSIAHSTSGTTRSKRSSSASIGQSLLRGSMPLGAAEEYGSILNSAKEDAAADALRKLDGLGGTPRSSRDSRSDLPKSPRVSRQMSRPGSAGRKTPGTGTGTGTGSRPSSPSSRVRRSSNYDSPASRGIDKQLRGDEPGSRSSVVRSSRILSKANKAQDDSGSAPLNGNGDGTSRTPPYASPRLRRSQLPPLPQGDVAASHRMSQGIGMGATASIREVGAPSVSRSGSRSKRTSAASDVSAAQLEASRQDGGSGGAAGSSNGAGIDEVDSLGLPSRGSGIPPVPPLPKVWEASRSASLHSEAFGSAQASPIISASQSLISTSADTSEEQQRPQQQPQQQQQQQQQPPQGYSEPPQQRQREPSAPPQRPTPSSLSPRQPTSPRLGTGNSEAGHSNLRKWSFPNLASALNRSPSTSASTATRSRQPSTSASMSALNAVAAEEAKQRRGTVYGDGYSRTEAGGAMEPGMAAARGSVNSMARIDVLKANKGGPDVSTGSPQSSRVSNDTNNSSPRVRRTPSFFQRATKRSNGSIETTQSSLHASGDADESKSTIEVTPPNSGRLSRKSIMGLAGGLLGRSTSKRNVEVPAGDGRGTTTSSAAANASTTPGRVARAVGGTSESSQQKGTSSTASRRISLVARKRGKTLPSSAEPPVVPALALPKESPEAEKAPDAREAKATPANVSTDSAPVLRALHPSSSSSSLSNSMMADIDRAARLAASYDSQATYESANNEIEEIADGASASGVSRGNSPTKSSIASSSAAGGSRIPRAATIRSSTKTLSGTASSSVASSSNGHASIYATPQQSSIRAIGSSASSVTASKAASSSLAASLGIQPTEDDSLSAVSSDATNGTAKPAVAGTAAAAAATPAKSVTSPSQKPLSSSLVSILNAYAAAKTPAEVEGVLRRARIAAYSSTLTASEREVLNSLGSRNEQHKKADSTPNGTPSSSTVGSKARASGMTEAGTPARAAKVFSTSSSAANTPAKADTSVTVPVRKVRASLSAASGAAARVSRDTANSVAGRSSRQTTSTLGNRSPAPSDSGSATSSTAAASVLDEEERLGDLEMEAYIKRSQAKKLASGAKQADLDKLLEFPDPVPPSRTLSPRQAEVMYGNKMSPYELHEIFSYPEIFYCGQNASQKHRATLDKPNNNHGFDDERGDYLVTTRDHLAFRYEIIDLLGRGSFGQVLQCRDHKTGHTVAIKLIRNKKRFHHQALVEVKILESLVKWDPEDQYNVLKITESFLFRNHLCIATELYSMNLYELIKANSFAGFSTKLIRRFTTQVLASLSLMRQRRIVHCDLKPENILLKHPRRSGIKVIDFGSSCFEHEKVYTYIQSRFYRSPEVILGMNYHTAIDIWSLGCIIAELYTGYPLFPGENEQEQLACIMEVLGVPDRYLIERSTRKKLFFDSTGAPRPVVNSRGKRRRPGSKTLAQALKCNDDLFVDFVAKCLIWDPERRIKPDPAMRHPWIQQGRRLASVAAAALSLGRASGSAASSSFSSSTGPGLLPRKTAMVNSAAGTANANVATTSTSTNPTATPRTKLAGSTTAAASGTPGGAAGSGSGSGSGSTPVRSSAVGSTTGSSLAYATSPRRTSAIGVGSLHNTPLRARGA</sequence>
<dbReference type="HOGENOM" id="CLU_231108_0_0_1"/>
<dbReference type="eggNOG" id="KOG0667">
    <property type="taxonomic scope" value="Eukaryota"/>
</dbReference>
<feature type="compositionally biased region" description="Polar residues" evidence="12">
    <location>
        <begin position="692"/>
        <end position="704"/>
    </location>
</feature>
<feature type="compositionally biased region" description="Polar residues" evidence="12">
    <location>
        <begin position="380"/>
        <end position="397"/>
    </location>
</feature>
<feature type="compositionally biased region" description="Low complexity" evidence="12">
    <location>
        <begin position="1976"/>
        <end position="1993"/>
    </location>
</feature>
<dbReference type="Pfam" id="PF00069">
    <property type="entry name" value="Pkinase"/>
    <property type="match status" value="1"/>
</dbReference>
<feature type="compositionally biased region" description="Polar residues" evidence="12">
    <location>
        <begin position="128"/>
        <end position="164"/>
    </location>
</feature>
<dbReference type="PANTHER" id="PTHR24058">
    <property type="entry name" value="DUAL SPECIFICITY PROTEIN KINASE"/>
    <property type="match status" value="1"/>
</dbReference>
<feature type="compositionally biased region" description="Polar residues" evidence="12">
    <location>
        <begin position="1313"/>
        <end position="1335"/>
    </location>
</feature>
<keyword evidence="5 11" id="KW-0547">Nucleotide-binding</keyword>
<feature type="compositionally biased region" description="Low complexity" evidence="12">
    <location>
        <begin position="1723"/>
        <end position="1738"/>
    </location>
</feature>
<dbReference type="GO" id="GO:0005524">
    <property type="term" value="F:ATP binding"/>
    <property type="evidence" value="ECO:0007669"/>
    <property type="project" value="UniProtKB-UniRule"/>
</dbReference>
<feature type="compositionally biased region" description="Low complexity" evidence="12">
    <location>
        <begin position="610"/>
        <end position="626"/>
    </location>
</feature>
<evidence type="ECO:0000256" key="11">
    <source>
        <dbReference type="PROSITE-ProRule" id="PRU10141"/>
    </source>
</evidence>